<dbReference type="GO" id="GO:0005506">
    <property type="term" value="F:iron ion binding"/>
    <property type="evidence" value="ECO:0007669"/>
    <property type="project" value="InterPro"/>
</dbReference>
<dbReference type="InterPro" id="IPR001128">
    <property type="entry name" value="Cyt_P450"/>
</dbReference>
<dbReference type="PANTHER" id="PTHR47950">
    <property type="entry name" value="CYTOCHROME P450, FAMILY 76, SUBFAMILY C, POLYPEPTIDE 5-RELATED"/>
    <property type="match status" value="1"/>
</dbReference>
<dbReference type="GO" id="GO:0004497">
    <property type="term" value="F:monooxygenase activity"/>
    <property type="evidence" value="ECO:0007669"/>
    <property type="project" value="InterPro"/>
</dbReference>
<dbReference type="Gene3D" id="1.10.630.10">
    <property type="entry name" value="Cytochrome P450"/>
    <property type="match status" value="1"/>
</dbReference>
<evidence type="ECO:0000313" key="3">
    <source>
        <dbReference type="Proteomes" id="UP000596660"/>
    </source>
</evidence>
<name>A0A803KYZ1_CHEQI</name>
<dbReference type="GO" id="GO:0020037">
    <property type="term" value="F:heme binding"/>
    <property type="evidence" value="ECO:0007669"/>
    <property type="project" value="InterPro"/>
</dbReference>
<dbReference type="AlphaFoldDB" id="A0A803KYZ1"/>
<dbReference type="SUPFAM" id="SSF48264">
    <property type="entry name" value="Cytochrome P450"/>
    <property type="match status" value="1"/>
</dbReference>
<dbReference type="Pfam" id="PF00067">
    <property type="entry name" value="p450"/>
    <property type="match status" value="1"/>
</dbReference>
<comment type="similarity">
    <text evidence="1">Belongs to the cytochrome P450 family.</text>
</comment>
<dbReference type="Gramene" id="AUR62004250-RA">
    <property type="protein sequence ID" value="AUR62004250-RA:cds"/>
    <property type="gene ID" value="AUR62004250"/>
</dbReference>
<organism evidence="2 3">
    <name type="scientific">Chenopodium quinoa</name>
    <name type="common">Quinoa</name>
    <dbReference type="NCBI Taxonomy" id="63459"/>
    <lineage>
        <taxon>Eukaryota</taxon>
        <taxon>Viridiplantae</taxon>
        <taxon>Streptophyta</taxon>
        <taxon>Embryophyta</taxon>
        <taxon>Tracheophyta</taxon>
        <taxon>Spermatophyta</taxon>
        <taxon>Magnoliopsida</taxon>
        <taxon>eudicotyledons</taxon>
        <taxon>Gunneridae</taxon>
        <taxon>Pentapetalae</taxon>
        <taxon>Caryophyllales</taxon>
        <taxon>Chenopodiaceae</taxon>
        <taxon>Chenopodioideae</taxon>
        <taxon>Atripliceae</taxon>
        <taxon>Chenopodium</taxon>
    </lineage>
</organism>
<reference evidence="2" key="2">
    <citation type="submission" date="2021-03" db="UniProtKB">
        <authorList>
            <consortium name="EnsemblPlants"/>
        </authorList>
    </citation>
    <scope>IDENTIFICATION</scope>
</reference>
<keyword evidence="3" id="KW-1185">Reference proteome</keyword>
<evidence type="ECO:0000256" key="1">
    <source>
        <dbReference type="ARBA" id="ARBA00010617"/>
    </source>
</evidence>
<sequence>MFLKHDLDFSGRAIIDAMRATNHDQVSMVFLPICPKWRNLRKIATTHLFISQRLDASEALRLQKINELVEYAGQCSESGLPIDIGKAAFVTTLNLLSNTIFSMDLATHVSSNSQEFKDIIWTLLEEAARPNVSDFFPLVRGLDLQGVLRRATDFANKLLGIFEEIIDERLRNSNDAKDDFLGTLLKLVDNNELSLDEVKHLLVDLFTAGTDTSSSTLEWAITELLRNPKKMEKAQTELDQVFGKHGFIQESDISKLPYIQAIVKETYRLHPPAPFLIPYKAEKVVELGKFSVPKNAHVWVNVWSIGRNPSVWTNPLMFSPERFLDKELMMVHLMLAKLLHAFNWTYHGTESYKDINVEEKFGISLQKAQPLQAIALPR</sequence>
<dbReference type="PRINTS" id="PR00463">
    <property type="entry name" value="EP450I"/>
</dbReference>
<accession>A0A803KYZ1</accession>
<reference evidence="2" key="1">
    <citation type="journal article" date="2017" name="Nature">
        <title>The genome of Chenopodium quinoa.</title>
        <authorList>
            <person name="Jarvis D.E."/>
            <person name="Ho Y.S."/>
            <person name="Lightfoot D.J."/>
            <person name="Schmoeckel S.M."/>
            <person name="Li B."/>
            <person name="Borm T.J.A."/>
            <person name="Ohyanagi H."/>
            <person name="Mineta K."/>
            <person name="Michell C.T."/>
            <person name="Saber N."/>
            <person name="Kharbatia N.M."/>
            <person name="Rupper R.R."/>
            <person name="Sharp A.R."/>
            <person name="Dally N."/>
            <person name="Boughton B.A."/>
            <person name="Woo Y.H."/>
            <person name="Gao G."/>
            <person name="Schijlen E.G.W.M."/>
            <person name="Guo X."/>
            <person name="Momin A.A."/>
            <person name="Negrao S."/>
            <person name="Al-Babili S."/>
            <person name="Gehring C."/>
            <person name="Roessner U."/>
            <person name="Jung C."/>
            <person name="Murphy K."/>
            <person name="Arold S.T."/>
            <person name="Gojobori T."/>
            <person name="van der Linden C.G."/>
            <person name="van Loo E.N."/>
            <person name="Jellen E.N."/>
            <person name="Maughan P.J."/>
            <person name="Tester M."/>
        </authorList>
    </citation>
    <scope>NUCLEOTIDE SEQUENCE [LARGE SCALE GENOMIC DNA]</scope>
    <source>
        <strain evidence="2">cv. PI 614886</strain>
    </source>
</reference>
<evidence type="ECO:0008006" key="4">
    <source>
        <dbReference type="Google" id="ProtNLM"/>
    </source>
</evidence>
<dbReference type="InterPro" id="IPR002401">
    <property type="entry name" value="Cyt_P450_E_grp-I"/>
</dbReference>
<dbReference type="GO" id="GO:0016705">
    <property type="term" value="F:oxidoreductase activity, acting on paired donors, with incorporation or reduction of molecular oxygen"/>
    <property type="evidence" value="ECO:0007669"/>
    <property type="project" value="InterPro"/>
</dbReference>
<evidence type="ECO:0000313" key="2">
    <source>
        <dbReference type="EnsemblPlants" id="AUR62004250-RA:cds"/>
    </source>
</evidence>
<dbReference type="EnsemblPlants" id="AUR62004250-RA">
    <property type="protein sequence ID" value="AUR62004250-RA:cds"/>
    <property type="gene ID" value="AUR62004250"/>
</dbReference>
<proteinExistence type="inferred from homology"/>
<dbReference type="PANTHER" id="PTHR47950:SF44">
    <property type="entry name" value="CYTOCHROME P450, FAMILY 76, SUBFAMILY C, POLYPEPTIDE 5-RELATED"/>
    <property type="match status" value="1"/>
</dbReference>
<protein>
    <recommendedName>
        <fullName evidence="4">Cytochrome P450 76AD1-like protein</fullName>
    </recommendedName>
</protein>
<dbReference type="Proteomes" id="UP000596660">
    <property type="component" value="Unplaced"/>
</dbReference>
<dbReference type="PRINTS" id="PR00385">
    <property type="entry name" value="P450"/>
</dbReference>
<dbReference type="InterPro" id="IPR036396">
    <property type="entry name" value="Cyt_P450_sf"/>
</dbReference>
<dbReference type="OMA" id="NARMAKK"/>